<evidence type="ECO:0000313" key="4">
    <source>
        <dbReference type="EMBL" id="UQZ81661.1"/>
    </source>
</evidence>
<evidence type="ECO:0000313" key="5">
    <source>
        <dbReference type="Proteomes" id="UP001057134"/>
    </source>
</evidence>
<sequence>MTRTNTPDARNRILQAAVKRFAEKGFEGSRIEEIAREANVPKSLIYYHFKSKDEIREVLFADFMREYKELLRLAADDTPETKRENMKDRLQHRYKQFAERNADLIRIMFIESLKKSSDKPILYQVVEALADSEPTDAPLHQADKEARDERLIAEFFTGVIPLYSYLCFSESWVSYFNMEKERFDELFLQLFMATHGSVHSKT</sequence>
<dbReference type="PRINTS" id="PR00455">
    <property type="entry name" value="HTHTETR"/>
</dbReference>
<gene>
    <name evidence="4" type="primary">kstR2_3</name>
    <name evidence="4" type="ORF">SK3146_00817</name>
</gene>
<dbReference type="InterPro" id="IPR009057">
    <property type="entry name" value="Homeodomain-like_sf"/>
</dbReference>
<dbReference type="SUPFAM" id="SSF46689">
    <property type="entry name" value="Homeodomain-like"/>
    <property type="match status" value="1"/>
</dbReference>
<dbReference type="Pfam" id="PF00440">
    <property type="entry name" value="TetR_N"/>
    <property type="match status" value="1"/>
</dbReference>
<dbReference type="EMBL" id="CP027059">
    <property type="protein sequence ID" value="UQZ81661.1"/>
    <property type="molecule type" value="Genomic_DNA"/>
</dbReference>
<dbReference type="PANTHER" id="PTHR30328:SF54">
    <property type="entry name" value="HTH-TYPE TRANSCRIPTIONAL REPRESSOR SCO4008"/>
    <property type="match status" value="1"/>
</dbReference>
<name>A0ABY4RGU9_9BACL</name>
<dbReference type="InterPro" id="IPR050109">
    <property type="entry name" value="HTH-type_TetR-like_transc_reg"/>
</dbReference>
<proteinExistence type="predicted"/>
<protein>
    <submittedName>
        <fullName evidence="4">HTH-type transcriptional repressor KstR2</fullName>
    </submittedName>
</protein>
<dbReference type="PANTHER" id="PTHR30328">
    <property type="entry name" value="TRANSCRIPTIONAL REPRESSOR"/>
    <property type="match status" value="1"/>
</dbReference>
<evidence type="ECO:0000256" key="1">
    <source>
        <dbReference type="ARBA" id="ARBA00023125"/>
    </source>
</evidence>
<accession>A0ABY4RGU9</accession>
<reference evidence="4" key="2">
    <citation type="journal article" date="2021" name="J Anim Sci Technol">
        <title>Complete genome sequence of Paenibacillus konkukensis sp. nov. SK3146 as a potential probiotic strain.</title>
        <authorList>
            <person name="Jung H.I."/>
            <person name="Park S."/>
            <person name="Niu K.M."/>
            <person name="Lee S.W."/>
            <person name="Kothari D."/>
            <person name="Yi K.J."/>
            <person name="Kim S.K."/>
        </authorList>
    </citation>
    <scope>NUCLEOTIDE SEQUENCE</scope>
    <source>
        <strain evidence="4">SK3146</strain>
    </source>
</reference>
<dbReference type="RefSeq" id="WP_249863884.1">
    <property type="nucleotide sequence ID" value="NZ_CP027059.1"/>
</dbReference>
<dbReference type="Gene3D" id="1.10.357.10">
    <property type="entry name" value="Tetracycline Repressor, domain 2"/>
    <property type="match status" value="1"/>
</dbReference>
<keyword evidence="5" id="KW-1185">Reference proteome</keyword>
<dbReference type="InterPro" id="IPR001647">
    <property type="entry name" value="HTH_TetR"/>
</dbReference>
<feature type="domain" description="HTH tetR-type" evidence="3">
    <location>
        <begin position="7"/>
        <end position="67"/>
    </location>
</feature>
<dbReference type="Proteomes" id="UP001057134">
    <property type="component" value="Chromosome"/>
</dbReference>
<evidence type="ECO:0000256" key="2">
    <source>
        <dbReference type="PROSITE-ProRule" id="PRU00335"/>
    </source>
</evidence>
<dbReference type="PROSITE" id="PS50977">
    <property type="entry name" value="HTH_TETR_2"/>
    <property type="match status" value="1"/>
</dbReference>
<organism evidence="4 5">
    <name type="scientific">Paenibacillus konkukensis</name>
    <dbReference type="NCBI Taxonomy" id="2020716"/>
    <lineage>
        <taxon>Bacteria</taxon>
        <taxon>Bacillati</taxon>
        <taxon>Bacillota</taxon>
        <taxon>Bacilli</taxon>
        <taxon>Bacillales</taxon>
        <taxon>Paenibacillaceae</taxon>
        <taxon>Paenibacillus</taxon>
    </lineage>
</organism>
<evidence type="ECO:0000259" key="3">
    <source>
        <dbReference type="PROSITE" id="PS50977"/>
    </source>
</evidence>
<keyword evidence="1 2" id="KW-0238">DNA-binding</keyword>
<reference evidence="4" key="1">
    <citation type="submission" date="2018-02" db="EMBL/GenBank/DDBJ databases">
        <authorList>
            <person name="Kim S.-K."/>
            <person name="Jung H.-I."/>
            <person name="Lee S.-W."/>
        </authorList>
    </citation>
    <scope>NUCLEOTIDE SEQUENCE</scope>
    <source>
        <strain evidence="4">SK3146</strain>
    </source>
</reference>
<feature type="DNA-binding region" description="H-T-H motif" evidence="2">
    <location>
        <begin position="30"/>
        <end position="49"/>
    </location>
</feature>